<feature type="compositionally biased region" description="Basic residues" evidence="3">
    <location>
        <begin position="276"/>
        <end position="290"/>
    </location>
</feature>
<dbReference type="GO" id="GO:0005929">
    <property type="term" value="C:cilium"/>
    <property type="evidence" value="ECO:0007669"/>
    <property type="project" value="TreeGrafter"/>
</dbReference>
<feature type="region of interest" description="Disordered" evidence="3">
    <location>
        <begin position="100"/>
        <end position="558"/>
    </location>
</feature>
<dbReference type="RefSeq" id="XP_022083111.1">
    <property type="nucleotide sequence ID" value="XM_022227419.1"/>
</dbReference>
<dbReference type="AlphaFoldDB" id="A0A8B7XT55"/>
<protein>
    <submittedName>
        <fullName evidence="6">Nephrocystin-1-like isoform X1</fullName>
    </submittedName>
</protein>
<dbReference type="Gene3D" id="2.30.30.40">
    <property type="entry name" value="SH3 Domains"/>
    <property type="match status" value="1"/>
</dbReference>
<evidence type="ECO:0000256" key="1">
    <source>
        <dbReference type="ARBA" id="ARBA00022443"/>
    </source>
</evidence>
<dbReference type="OMA" id="HESEWEN"/>
<accession>A0A8B7XT55</accession>
<feature type="compositionally biased region" description="Basic residues" evidence="3">
    <location>
        <begin position="191"/>
        <end position="204"/>
    </location>
</feature>
<dbReference type="PANTHER" id="PTHR15176:SF1">
    <property type="entry name" value="NEPHROCYSTIN-1"/>
    <property type="match status" value="1"/>
</dbReference>
<dbReference type="GO" id="GO:0005737">
    <property type="term" value="C:cytoplasm"/>
    <property type="evidence" value="ECO:0007669"/>
    <property type="project" value="TreeGrafter"/>
</dbReference>
<dbReference type="SMART" id="SM00326">
    <property type="entry name" value="SH3"/>
    <property type="match status" value="1"/>
</dbReference>
<dbReference type="InterPro" id="IPR030642">
    <property type="entry name" value="NPHP1_SH3"/>
</dbReference>
<feature type="compositionally biased region" description="Basic residues" evidence="3">
    <location>
        <begin position="372"/>
        <end position="384"/>
    </location>
</feature>
<dbReference type="CDD" id="cd11770">
    <property type="entry name" value="SH3_Nephrocystin"/>
    <property type="match status" value="1"/>
</dbReference>
<feature type="compositionally biased region" description="Acidic residues" evidence="3">
    <location>
        <begin position="335"/>
        <end position="355"/>
    </location>
</feature>
<keyword evidence="5" id="KW-1185">Reference proteome</keyword>
<dbReference type="GeneID" id="110975187"/>
<dbReference type="CTD" id="4867"/>
<dbReference type="PROSITE" id="PS50002">
    <property type="entry name" value="SH3"/>
    <property type="match status" value="1"/>
</dbReference>
<keyword evidence="1 2" id="KW-0728">SH3 domain</keyword>
<dbReference type="PRINTS" id="PR00452">
    <property type="entry name" value="SH3DOMAIN"/>
</dbReference>
<dbReference type="KEGG" id="aplc:110975187"/>
<dbReference type="GO" id="GO:0090251">
    <property type="term" value="P:protein localization involved in establishment of planar polarity"/>
    <property type="evidence" value="ECO:0007669"/>
    <property type="project" value="TreeGrafter"/>
</dbReference>
<dbReference type="PANTHER" id="PTHR15176">
    <property type="entry name" value="NEPHROCYSTIN"/>
    <property type="match status" value="1"/>
</dbReference>
<evidence type="ECO:0000313" key="6">
    <source>
        <dbReference type="RefSeq" id="XP_022083111.1"/>
    </source>
</evidence>
<feature type="compositionally biased region" description="Basic and acidic residues" evidence="3">
    <location>
        <begin position="205"/>
        <end position="215"/>
    </location>
</feature>
<dbReference type="SUPFAM" id="SSF50044">
    <property type="entry name" value="SH3-domain"/>
    <property type="match status" value="1"/>
</dbReference>
<gene>
    <name evidence="6" type="primary">LOC110975187</name>
</gene>
<feature type="compositionally biased region" description="Acidic residues" evidence="3">
    <location>
        <begin position="142"/>
        <end position="180"/>
    </location>
</feature>
<dbReference type="Pfam" id="PF14604">
    <property type="entry name" value="SH3_9"/>
    <property type="match status" value="1"/>
</dbReference>
<feature type="compositionally biased region" description="Basic and acidic residues" evidence="3">
    <location>
        <begin position="426"/>
        <end position="444"/>
    </location>
</feature>
<proteinExistence type="predicted"/>
<name>A0A8B7XT55_ACAPL</name>
<dbReference type="InterPro" id="IPR001452">
    <property type="entry name" value="SH3_domain"/>
</dbReference>
<feature type="region of interest" description="Disordered" evidence="3">
    <location>
        <begin position="58"/>
        <end position="79"/>
    </location>
</feature>
<evidence type="ECO:0000256" key="2">
    <source>
        <dbReference type="PROSITE-ProRule" id="PRU00192"/>
    </source>
</evidence>
<organism evidence="5 6">
    <name type="scientific">Acanthaster planci</name>
    <name type="common">Crown-of-thorns starfish</name>
    <dbReference type="NCBI Taxonomy" id="133434"/>
    <lineage>
        <taxon>Eukaryota</taxon>
        <taxon>Metazoa</taxon>
        <taxon>Echinodermata</taxon>
        <taxon>Eleutherozoa</taxon>
        <taxon>Asterozoa</taxon>
        <taxon>Asteroidea</taxon>
        <taxon>Valvatacea</taxon>
        <taxon>Valvatida</taxon>
        <taxon>Acanthasteridae</taxon>
        <taxon>Acanthaster</taxon>
    </lineage>
</organism>
<feature type="compositionally biased region" description="Acidic residues" evidence="3">
    <location>
        <begin position="304"/>
        <end position="325"/>
    </location>
</feature>
<reference evidence="6" key="1">
    <citation type="submission" date="2025-08" db="UniProtKB">
        <authorList>
            <consortium name="RefSeq"/>
        </authorList>
    </citation>
    <scope>IDENTIFICATION</scope>
</reference>
<dbReference type="Proteomes" id="UP000694845">
    <property type="component" value="Unplaced"/>
</dbReference>
<dbReference type="InterPro" id="IPR036028">
    <property type="entry name" value="SH3-like_dom_sf"/>
</dbReference>
<dbReference type="OrthoDB" id="5340910at2759"/>
<feature type="domain" description="SH3" evidence="4">
    <location>
        <begin position="558"/>
        <end position="618"/>
    </location>
</feature>
<feature type="compositionally biased region" description="Acidic residues" evidence="3">
    <location>
        <begin position="457"/>
        <end position="537"/>
    </location>
</feature>
<dbReference type="InterPro" id="IPR039687">
    <property type="entry name" value="NPHP1"/>
</dbReference>
<sequence length="1074" mass="122608">MATPKENMRTLIREGDALKKEVDAFAVECQGVIEDMGLSDRKQRMKKLLQRSKDLIKKTTKMEQRVSKHTKGKETTPISRFDDVKADELKRLRNLKNRLEKLKESLIPNETEEEYFRQMGDEAGATSTSKVISVGPGANSTLEDEEEEDEEEEDEEEEEEGEKDVEGDEEIEEERDEENQEEKSSPGKSGSKLRRMSLFRRSSKSSKDVAAKLKATEAGVPEETKKERKEREKRERLLEKEKQEQAKREKREQEKREKQEKERLEKERKEKEKEKKKGRADKKGVGKGKLGKSSGSQLDGISEQSEEDEEDEDIEEEEDHEENYENDGKDKVEDGEIDEVDEEDEGDDDGDEDDDKQQGEVNIVEAKSPRMASKRSLMKSPFGRRQKDGKKDGVPPEEPKPPKEKKGWKLFQRKTDRKMTASTSSDAKEEDATSKQATSKEDAAKNTGTSKANSLPEEVESEDNGEEEEDDEDEDEEEDDDDEYEDDEEVSAEDEEQGEEVSEEEDDEEEGEDDEDDEEEDEDEEQDDEEYEDDSQYLDELGGTGGSNASDIFSPPDEGMERYEAVCDFAPEQTEDLAFRRGDILTVINTRDDGWWMAEDEEGNRGLVPSTYLKLKKDYGDYRDVQSPEEEDQARAQGGRRKSGLELWKGLRKAMNETSVTDVLTAMGAIPSGFRPSTTARLLKEDQYMLSNVLKPRLSQSYLAFKDLYWNPKDNQIRARTVRVQKMVSLMMLKNMPQVGAGLEIKTRHIRLAVFDGDKVLSNIHTVQATFVESDPRTWKFSPKMTSMLPSTLDGDCFVRTNHTDQNIGILFEICISYLRTKTGEKGELSCGWVHLPLFDEATGGPAVNKVYEVPIKGGTPYEPDVDVDPSISRKASTSKFRSMMTASKNPRLVVKLSMPTKEQKADLDTLPDTVVSCSCYISSLSMYRRLLAEAALIDRIDLQNTDLIHSPVLSSFPEALQYPDIMDALRNCWAYKRRTMKKSDKRDLGQMKKFFVDACMESIYLLLQSATLPAYKFGDKENEQERWEEISDMMQKNRTRGVLDYLLKPGVMHAPFDIGEVTFNLLQVYHEGS</sequence>
<evidence type="ECO:0000259" key="4">
    <source>
        <dbReference type="PROSITE" id="PS50002"/>
    </source>
</evidence>
<evidence type="ECO:0000313" key="5">
    <source>
        <dbReference type="Proteomes" id="UP000694845"/>
    </source>
</evidence>
<evidence type="ECO:0000256" key="3">
    <source>
        <dbReference type="SAM" id="MobiDB-lite"/>
    </source>
</evidence>
<feature type="compositionally biased region" description="Basic and acidic residues" evidence="3">
    <location>
        <begin position="385"/>
        <end position="419"/>
    </location>
</feature>
<feature type="compositionally biased region" description="Basic and acidic residues" evidence="3">
    <location>
        <begin position="222"/>
        <end position="275"/>
    </location>
</feature>